<dbReference type="PANTHER" id="PTHR41317">
    <property type="entry name" value="PD-(D_E)XK NUCLEASE FAMILY TRANSPOSASE"/>
    <property type="match status" value="1"/>
</dbReference>
<evidence type="ECO:0000313" key="2">
    <source>
        <dbReference type="Proteomes" id="UP000002774"/>
    </source>
</evidence>
<dbReference type="Pfam" id="PF12784">
    <property type="entry name" value="PDDEXK_2"/>
    <property type="match status" value="1"/>
</dbReference>
<keyword evidence="2" id="KW-1185">Reference proteome</keyword>
<dbReference type="Proteomes" id="UP000002774">
    <property type="component" value="Chromosome"/>
</dbReference>
<evidence type="ECO:0000313" key="1">
    <source>
        <dbReference type="EMBL" id="EHQ27148.1"/>
    </source>
</evidence>
<dbReference type="STRING" id="714943.Mucpa_3043"/>
<dbReference type="AlphaFoldDB" id="H1YDC2"/>
<organism evidence="1 2">
    <name type="scientific">Mucilaginibacter paludis DSM 18603</name>
    <dbReference type="NCBI Taxonomy" id="714943"/>
    <lineage>
        <taxon>Bacteria</taxon>
        <taxon>Pseudomonadati</taxon>
        <taxon>Bacteroidota</taxon>
        <taxon>Sphingobacteriia</taxon>
        <taxon>Sphingobacteriales</taxon>
        <taxon>Sphingobacteriaceae</taxon>
        <taxon>Mucilaginibacter</taxon>
    </lineage>
</organism>
<dbReference type="InterPro" id="IPR010106">
    <property type="entry name" value="RpnA"/>
</dbReference>
<sequence>MPQNNTPVTTRYIDPLVDFAFKKIFGSEPNKDLLIAFLNEVFRGRKHIADLIYNKNEHPGDLKDEGAAIFDLLCTGINGEQFLIEVQRGRQGYFKERALFYTSRLISDQAPKGNRKAWGYNLTEVYLIALLEDFTLENGPQQEYLYDICLCNRHTGEIFYDKLGYTYIELVKFVKRENELATDLDRWLYVLKNMSSMDKIPVYLRKPIFEKLFSIAEYSNLSKEEKTMYDSSLKYKWDNQNVLDYAVNKAREKGREEGIEEGIEKGVERGLKKGREEAQIQLVKNLIAQIGLSDEQAASAAELSVDLVKKIRSELNK</sequence>
<dbReference type="PANTHER" id="PTHR41317:SF1">
    <property type="entry name" value="PD-(D_E)XK NUCLEASE FAMILY TRANSPOSASE"/>
    <property type="match status" value="1"/>
</dbReference>
<protein>
    <recommendedName>
        <fullName evidence="3">Transposase (putative) YhgA-like domain-containing protein</fullName>
    </recommendedName>
</protein>
<gene>
    <name evidence="1" type="ORF">Mucpa_3043</name>
</gene>
<dbReference type="EMBL" id="CM001403">
    <property type="protein sequence ID" value="EHQ27148.1"/>
    <property type="molecule type" value="Genomic_DNA"/>
</dbReference>
<accession>H1YDC2</accession>
<dbReference type="OrthoDB" id="9803508at2"/>
<dbReference type="HOGENOM" id="CLU_057504_1_0_10"/>
<dbReference type="NCBIfam" id="TIGR01784">
    <property type="entry name" value="T_den_put_tspse"/>
    <property type="match status" value="1"/>
</dbReference>
<proteinExistence type="predicted"/>
<dbReference type="eggNOG" id="COG5464">
    <property type="taxonomic scope" value="Bacteria"/>
</dbReference>
<name>H1YDC2_9SPHI</name>
<dbReference type="RefSeq" id="WP_008507471.1">
    <property type="nucleotide sequence ID" value="NZ_CM001403.1"/>
</dbReference>
<reference evidence="1" key="1">
    <citation type="submission" date="2011-09" db="EMBL/GenBank/DDBJ databases">
        <title>The permanent draft genome of Mucilaginibacter paludis DSM 18603.</title>
        <authorList>
            <consortium name="US DOE Joint Genome Institute (JGI-PGF)"/>
            <person name="Lucas S."/>
            <person name="Han J."/>
            <person name="Lapidus A."/>
            <person name="Bruce D."/>
            <person name="Goodwin L."/>
            <person name="Pitluck S."/>
            <person name="Peters L."/>
            <person name="Kyrpides N."/>
            <person name="Mavromatis K."/>
            <person name="Ivanova N."/>
            <person name="Mikhailova N."/>
            <person name="Held B."/>
            <person name="Detter J.C."/>
            <person name="Tapia R."/>
            <person name="Han C."/>
            <person name="Land M."/>
            <person name="Hauser L."/>
            <person name="Markowitz V."/>
            <person name="Cheng J.-F."/>
            <person name="Hugenholtz P."/>
            <person name="Woyke T."/>
            <person name="Wu D."/>
            <person name="Tindall B."/>
            <person name="Brambilla E."/>
            <person name="Klenk H.-P."/>
            <person name="Eisen J.A."/>
        </authorList>
    </citation>
    <scope>NUCLEOTIDE SEQUENCE [LARGE SCALE GENOMIC DNA]</scope>
    <source>
        <strain evidence="1">DSM 18603</strain>
    </source>
</reference>
<evidence type="ECO:0008006" key="3">
    <source>
        <dbReference type="Google" id="ProtNLM"/>
    </source>
</evidence>